<evidence type="ECO:0000313" key="3">
    <source>
        <dbReference type="Proteomes" id="UP000187283"/>
    </source>
</evidence>
<gene>
    <name evidence="2" type="ORF">AYI70_g3915</name>
    <name evidence="1" type="ORF">AYI70_g6839</name>
</gene>
<dbReference type="AlphaFoldDB" id="A0A1R1Y1N5"/>
<accession>A0A1R1Y1N5</accession>
<name>A0A1R1Y1N5_9FUNG</name>
<dbReference type="Proteomes" id="UP000187283">
    <property type="component" value="Unassembled WGS sequence"/>
</dbReference>
<keyword evidence="3" id="KW-1185">Reference proteome</keyword>
<comment type="caution">
    <text evidence="2">The sequence shown here is derived from an EMBL/GenBank/DDBJ whole genome shotgun (WGS) entry which is preliminary data.</text>
</comment>
<protein>
    <submittedName>
        <fullName evidence="2">Uncharacterized protein</fullName>
    </submittedName>
</protein>
<sequence length="439" mass="49918">MEYRNSGPLSKGMNKIFPYSGDITHQQMGFLPLNMDRQIPQNLQTQHMSNYIKSVPASNFTNININGNGFLNGNKPNSSFESLLKANRSKNINNSGRFKASKNSNIKSAYNSEQLSEDRKVKDQITVGLHNENQDSFKEFNPCTYQNTVFSDGYLPQSMDSSNIPLKARVASNQPQIMNQSQNDFFDYKVLQLDPLSDFSSLPGLDNGNNEYTKKNNIAFHPEFDFSLDINNHSNNFSNNDNCPFLGENMIKTDSAIQIFSMLDHTEKEIDLSKITNTGDVIYKDKLRSPRSGLYEFENKESFKKHKSSNDSVSTTNTAKTMDTNFQNINLGFLNSENFQFETKEFKPDTISFDKNGVFSESTTNESNQEFPDFSYLLTPSSNNLDNGFQNSYKSHNKDAPTALLFDSTEIKTNDTINNQQFLNFNPQSKEISNIFINH</sequence>
<reference evidence="2 3" key="1">
    <citation type="submission" date="2017-01" db="EMBL/GenBank/DDBJ databases">
        <authorList>
            <person name="Mah S.A."/>
            <person name="Swanson W.J."/>
            <person name="Moy G.W."/>
            <person name="Vacquier V.D."/>
        </authorList>
    </citation>
    <scope>NUCLEOTIDE SEQUENCE [LARGE SCALE GENOMIC DNA]</scope>
    <source>
        <strain evidence="2 3">GSMNP</strain>
    </source>
</reference>
<dbReference type="STRING" id="133412.A0A1R1Y1N5"/>
<organism evidence="2 3">
    <name type="scientific">Smittium culicis</name>
    <dbReference type="NCBI Taxonomy" id="133412"/>
    <lineage>
        <taxon>Eukaryota</taxon>
        <taxon>Fungi</taxon>
        <taxon>Fungi incertae sedis</taxon>
        <taxon>Zoopagomycota</taxon>
        <taxon>Kickxellomycotina</taxon>
        <taxon>Harpellomycetes</taxon>
        <taxon>Harpellales</taxon>
        <taxon>Legeriomycetaceae</taxon>
        <taxon>Smittium</taxon>
    </lineage>
</organism>
<dbReference type="EMBL" id="LSSN01001162">
    <property type="protein sequence ID" value="OMJ20739.1"/>
    <property type="molecule type" value="Genomic_DNA"/>
</dbReference>
<evidence type="ECO:0000313" key="2">
    <source>
        <dbReference type="EMBL" id="OMJ20739.1"/>
    </source>
</evidence>
<dbReference type="EMBL" id="LSSN01002462">
    <property type="protein sequence ID" value="OMJ16063.1"/>
    <property type="molecule type" value="Genomic_DNA"/>
</dbReference>
<evidence type="ECO:0000313" key="1">
    <source>
        <dbReference type="EMBL" id="OMJ16063.1"/>
    </source>
</evidence>
<proteinExistence type="predicted"/>